<dbReference type="RefSeq" id="WP_016792792.1">
    <property type="nucleotide sequence ID" value="NZ_CP170006.1"/>
</dbReference>
<dbReference type="AlphaFoldDB" id="A0A7Z1S2D3"/>
<dbReference type="InterPro" id="IPR058827">
    <property type="entry name" value="YbbD_head"/>
</dbReference>
<feature type="domain" description="YbbD head" evidence="1">
    <location>
        <begin position="22"/>
        <end position="71"/>
    </location>
</feature>
<sequence length="133" mass="15029">MKNKALLSISFSVLALMSGCSDVVRSEYATYAQVKKERLFDRGWLPDILPASTKKIEVNNNLDSNTSDGRFIINDPELSEFIATLEPNESNSEFQFIKGDNVWVFKVGDDDLITYTLGKLEDPESNLIEDSHY</sequence>
<dbReference type="Pfam" id="PF26610">
    <property type="entry name" value="YbbD_head"/>
    <property type="match status" value="1"/>
</dbReference>
<reference evidence="2" key="2">
    <citation type="journal article" date="2018" name="Nature">
        <title>A major lineage of non-tailed dsDNA viruses as unrecognized killers of marine bacteria.</title>
        <authorList>
            <person name="Kauffman K.M."/>
            <person name="Hussain F.A."/>
            <person name="Yang J."/>
            <person name="Arevalo P."/>
            <person name="Brown J.M."/>
            <person name="Chang W.K."/>
            <person name="VanInsberghe D."/>
            <person name="Elsherbini J."/>
            <person name="Sharma R.S."/>
            <person name="Cutler M.B."/>
            <person name="Kelly L."/>
            <person name="Polz M.F."/>
        </authorList>
    </citation>
    <scope>NUCLEOTIDE SEQUENCE</scope>
    <source>
        <strain evidence="2">10N.222.46.E12</strain>
    </source>
</reference>
<dbReference type="PROSITE" id="PS51257">
    <property type="entry name" value="PROKAR_LIPOPROTEIN"/>
    <property type="match status" value="1"/>
</dbReference>
<evidence type="ECO:0000259" key="1">
    <source>
        <dbReference type="Pfam" id="PF26610"/>
    </source>
</evidence>
<comment type="caution">
    <text evidence="2">The sequence shown here is derived from an EMBL/GenBank/DDBJ whole genome shotgun (WGS) entry which is preliminary data.</text>
</comment>
<dbReference type="EMBL" id="MDBS01000029">
    <property type="protein sequence ID" value="PMP28999.1"/>
    <property type="molecule type" value="Genomic_DNA"/>
</dbReference>
<gene>
    <name evidence="2" type="ORF">BCS90_18565</name>
</gene>
<evidence type="ECO:0000313" key="2">
    <source>
        <dbReference type="EMBL" id="PMP28999.1"/>
    </source>
</evidence>
<protein>
    <recommendedName>
        <fullName evidence="1">YbbD head domain-containing protein</fullName>
    </recommendedName>
</protein>
<organism evidence="2">
    <name type="scientific">Vibrio cyclitrophicus</name>
    <dbReference type="NCBI Taxonomy" id="47951"/>
    <lineage>
        <taxon>Bacteria</taxon>
        <taxon>Pseudomonadati</taxon>
        <taxon>Pseudomonadota</taxon>
        <taxon>Gammaproteobacteria</taxon>
        <taxon>Vibrionales</taxon>
        <taxon>Vibrionaceae</taxon>
        <taxon>Vibrio</taxon>
    </lineage>
</organism>
<name>A0A7Z1S2D3_9VIBR</name>
<accession>A0A7Z1S2D3</accession>
<proteinExistence type="predicted"/>
<reference evidence="2" key="1">
    <citation type="submission" date="2016-07" db="EMBL/GenBank/DDBJ databases">
        <authorList>
            <person name="Kauffman K."/>
            <person name="Arevalo P."/>
            <person name="Polz M.F."/>
        </authorList>
    </citation>
    <scope>NUCLEOTIDE SEQUENCE</scope>
    <source>
        <strain evidence="2">10N.222.46.E12</strain>
    </source>
</reference>